<keyword evidence="3" id="KW-1185">Reference proteome</keyword>
<keyword evidence="1" id="KW-0732">Signal</keyword>
<accession>A0A1L9VX95</accession>
<dbReference type="OrthoDB" id="6020543at2759"/>
<evidence type="ECO:0000313" key="3">
    <source>
        <dbReference type="Proteomes" id="UP000184300"/>
    </source>
</evidence>
<dbReference type="SUPFAM" id="SSF57625">
    <property type="entry name" value="Invertebrate chitin-binding proteins"/>
    <property type="match status" value="1"/>
</dbReference>
<proteinExistence type="predicted"/>
<evidence type="ECO:0008006" key="4">
    <source>
        <dbReference type="Google" id="ProtNLM"/>
    </source>
</evidence>
<evidence type="ECO:0000256" key="1">
    <source>
        <dbReference type="SAM" id="SignalP"/>
    </source>
</evidence>
<dbReference type="InterPro" id="IPR036508">
    <property type="entry name" value="Chitin-bd_dom_sf"/>
</dbReference>
<reference evidence="3" key="1">
    <citation type="journal article" date="2017" name="Genome Biol.">
        <title>Comparative genomics reveals high biological diversity and specific adaptations in the industrially and medically important fungal genus Aspergillus.</title>
        <authorList>
            <person name="de Vries R.P."/>
            <person name="Riley R."/>
            <person name="Wiebenga A."/>
            <person name="Aguilar-Osorio G."/>
            <person name="Amillis S."/>
            <person name="Uchima C.A."/>
            <person name="Anderluh G."/>
            <person name="Asadollahi M."/>
            <person name="Askin M."/>
            <person name="Barry K."/>
            <person name="Battaglia E."/>
            <person name="Bayram O."/>
            <person name="Benocci T."/>
            <person name="Braus-Stromeyer S.A."/>
            <person name="Caldana C."/>
            <person name="Canovas D."/>
            <person name="Cerqueira G.C."/>
            <person name="Chen F."/>
            <person name="Chen W."/>
            <person name="Choi C."/>
            <person name="Clum A."/>
            <person name="Dos Santos R.A."/>
            <person name="Damasio A.R."/>
            <person name="Diallinas G."/>
            <person name="Emri T."/>
            <person name="Fekete E."/>
            <person name="Flipphi M."/>
            <person name="Freyberg S."/>
            <person name="Gallo A."/>
            <person name="Gournas C."/>
            <person name="Habgood R."/>
            <person name="Hainaut M."/>
            <person name="Harispe M.L."/>
            <person name="Henrissat B."/>
            <person name="Hilden K.S."/>
            <person name="Hope R."/>
            <person name="Hossain A."/>
            <person name="Karabika E."/>
            <person name="Karaffa L."/>
            <person name="Karanyi Z."/>
            <person name="Krasevec N."/>
            <person name="Kuo A."/>
            <person name="Kusch H."/>
            <person name="LaButti K."/>
            <person name="Lagendijk E.L."/>
            <person name="Lapidus A."/>
            <person name="Levasseur A."/>
            <person name="Lindquist E."/>
            <person name="Lipzen A."/>
            <person name="Logrieco A.F."/>
            <person name="MacCabe A."/>
            <person name="Maekelae M.R."/>
            <person name="Malavazi I."/>
            <person name="Melin P."/>
            <person name="Meyer V."/>
            <person name="Mielnichuk N."/>
            <person name="Miskei M."/>
            <person name="Molnar A.P."/>
            <person name="Mule G."/>
            <person name="Ngan C.Y."/>
            <person name="Orejas M."/>
            <person name="Orosz E."/>
            <person name="Ouedraogo J.P."/>
            <person name="Overkamp K.M."/>
            <person name="Park H.-S."/>
            <person name="Perrone G."/>
            <person name="Piumi F."/>
            <person name="Punt P.J."/>
            <person name="Ram A.F."/>
            <person name="Ramon A."/>
            <person name="Rauscher S."/>
            <person name="Record E."/>
            <person name="Riano-Pachon D.M."/>
            <person name="Robert V."/>
            <person name="Roehrig J."/>
            <person name="Ruller R."/>
            <person name="Salamov A."/>
            <person name="Salih N.S."/>
            <person name="Samson R.A."/>
            <person name="Sandor E."/>
            <person name="Sanguinetti M."/>
            <person name="Schuetze T."/>
            <person name="Sepcic K."/>
            <person name="Shelest E."/>
            <person name="Sherlock G."/>
            <person name="Sophianopoulou V."/>
            <person name="Squina F.M."/>
            <person name="Sun H."/>
            <person name="Susca A."/>
            <person name="Todd R.B."/>
            <person name="Tsang A."/>
            <person name="Unkles S.E."/>
            <person name="van de Wiele N."/>
            <person name="van Rossen-Uffink D."/>
            <person name="Oliveira J.V."/>
            <person name="Vesth T.C."/>
            <person name="Visser J."/>
            <person name="Yu J.-H."/>
            <person name="Zhou M."/>
            <person name="Andersen M.R."/>
            <person name="Archer D.B."/>
            <person name="Baker S.E."/>
            <person name="Benoit I."/>
            <person name="Brakhage A.A."/>
            <person name="Braus G.H."/>
            <person name="Fischer R."/>
            <person name="Frisvad J.C."/>
            <person name="Goldman G.H."/>
            <person name="Houbraken J."/>
            <person name="Oakley B."/>
            <person name="Pocsi I."/>
            <person name="Scazzocchio C."/>
            <person name="Seiboth B."/>
            <person name="vanKuyk P.A."/>
            <person name="Wortman J."/>
            <person name="Dyer P.S."/>
            <person name="Grigoriev I.V."/>
        </authorList>
    </citation>
    <scope>NUCLEOTIDE SEQUENCE [LARGE SCALE GENOMIC DNA]</scope>
    <source>
        <strain evidence="3">CBS 516.65</strain>
    </source>
</reference>
<feature type="chain" id="PRO_5012340812" description="Chitin-binding type-2 domain-containing protein" evidence="1">
    <location>
        <begin position="22"/>
        <end position="149"/>
    </location>
</feature>
<dbReference type="EMBL" id="KV878889">
    <property type="protein sequence ID" value="OJJ88522.1"/>
    <property type="molecule type" value="Genomic_DNA"/>
</dbReference>
<organism evidence="2 3">
    <name type="scientific">Aspergillus glaucus CBS 516.65</name>
    <dbReference type="NCBI Taxonomy" id="1160497"/>
    <lineage>
        <taxon>Eukaryota</taxon>
        <taxon>Fungi</taxon>
        <taxon>Dikarya</taxon>
        <taxon>Ascomycota</taxon>
        <taxon>Pezizomycotina</taxon>
        <taxon>Eurotiomycetes</taxon>
        <taxon>Eurotiomycetidae</taxon>
        <taxon>Eurotiales</taxon>
        <taxon>Aspergillaceae</taxon>
        <taxon>Aspergillus</taxon>
        <taxon>Aspergillus subgen. Aspergillus</taxon>
    </lineage>
</organism>
<dbReference type="GO" id="GO:0008061">
    <property type="term" value="F:chitin binding"/>
    <property type="evidence" value="ECO:0007669"/>
    <property type="project" value="InterPro"/>
</dbReference>
<dbReference type="GeneID" id="34460340"/>
<gene>
    <name evidence="2" type="ORF">ASPGLDRAFT_31665</name>
</gene>
<dbReference type="Proteomes" id="UP000184300">
    <property type="component" value="Unassembled WGS sequence"/>
</dbReference>
<sequence>MSPSLVPRLLTGLAMTTLAAAAVTCPEEEIVATQCAPPSPPKTVSTRTPMTAAVSSPKECDWPADSTCGDVVQETLDTAKEALPPADGEVDSLFYCDGAKEEQGCESEVECISANPKEEGSYVQCTSGTAYVVKCESGLSYSDAIKACV</sequence>
<dbReference type="AlphaFoldDB" id="A0A1L9VX95"/>
<evidence type="ECO:0000313" key="2">
    <source>
        <dbReference type="EMBL" id="OJJ88522.1"/>
    </source>
</evidence>
<dbReference type="RefSeq" id="XP_022405198.1">
    <property type="nucleotide sequence ID" value="XM_022544079.1"/>
</dbReference>
<feature type="signal peptide" evidence="1">
    <location>
        <begin position="1"/>
        <end position="21"/>
    </location>
</feature>
<protein>
    <recommendedName>
        <fullName evidence="4">Chitin-binding type-2 domain-containing protein</fullName>
    </recommendedName>
</protein>
<dbReference type="VEuPathDB" id="FungiDB:ASPGLDRAFT_31665"/>
<name>A0A1L9VX95_ASPGL</name>
<dbReference type="STRING" id="1160497.A0A1L9VX95"/>